<feature type="transmembrane region" description="Helical" evidence="12">
    <location>
        <begin position="153"/>
        <end position="175"/>
    </location>
</feature>
<dbReference type="AlphaFoldDB" id="A0A1I2R415"/>
<keyword evidence="15" id="KW-1185">Reference proteome</keyword>
<dbReference type="Gene3D" id="1.20.1640.10">
    <property type="entry name" value="Multidrug efflux transporter AcrB transmembrane domain"/>
    <property type="match status" value="1"/>
</dbReference>
<evidence type="ECO:0000256" key="4">
    <source>
        <dbReference type="ARBA" id="ARBA00022692"/>
    </source>
</evidence>
<evidence type="ECO:0000256" key="6">
    <source>
        <dbReference type="ARBA" id="ARBA00022989"/>
    </source>
</evidence>
<dbReference type="Proteomes" id="UP000198661">
    <property type="component" value="Unassembled WGS sequence"/>
</dbReference>
<evidence type="ECO:0000256" key="12">
    <source>
        <dbReference type="HAMAP-Rule" id="MF_01464"/>
    </source>
</evidence>
<comment type="subcellular location">
    <subcellularLocation>
        <location evidence="1 12">Cell membrane</location>
        <topology evidence="1 12">Multi-pass membrane protein</topology>
    </subcellularLocation>
</comment>
<keyword evidence="4 12" id="KW-0812">Transmembrane</keyword>
<dbReference type="HAMAP" id="MF_01464_B">
    <property type="entry name" value="SecF_B"/>
    <property type="match status" value="1"/>
</dbReference>
<comment type="similarity">
    <text evidence="10">In the C-terminal section; belongs to the SecD/SecF family. SecF subfamily.</text>
</comment>
<feature type="domain" description="Protein export membrane protein SecD/SecF C-terminal" evidence="13">
    <location>
        <begin position="100"/>
        <end position="287"/>
    </location>
</feature>
<gene>
    <name evidence="12" type="primary">secF</name>
    <name evidence="14" type="ORF">SAMN04488025_12620</name>
</gene>
<evidence type="ECO:0000259" key="13">
    <source>
        <dbReference type="Pfam" id="PF02355"/>
    </source>
</evidence>
<comment type="similarity">
    <text evidence="12">Belongs to the SecD/SecF family. SecF subfamily.</text>
</comment>
<dbReference type="GO" id="GO:0043952">
    <property type="term" value="P:protein transport by the Sec complex"/>
    <property type="evidence" value="ECO:0007669"/>
    <property type="project" value="UniProtKB-UniRule"/>
</dbReference>
<evidence type="ECO:0000256" key="7">
    <source>
        <dbReference type="ARBA" id="ARBA00023010"/>
    </source>
</evidence>
<keyword evidence="7 12" id="KW-0811">Translocation</keyword>
<dbReference type="NCBIfam" id="TIGR00916">
    <property type="entry name" value="2A0604s01"/>
    <property type="match status" value="1"/>
</dbReference>
<feature type="transmembrane region" description="Helical" evidence="12">
    <location>
        <begin position="12"/>
        <end position="31"/>
    </location>
</feature>
<feature type="transmembrane region" description="Helical" evidence="12">
    <location>
        <begin position="181"/>
        <end position="202"/>
    </location>
</feature>
<dbReference type="PANTHER" id="PTHR30081">
    <property type="entry name" value="PROTEIN-EXPORT MEMBRANE PROTEIN SEC"/>
    <property type="match status" value="1"/>
</dbReference>
<dbReference type="GO" id="GO:0065002">
    <property type="term" value="P:intracellular protein transmembrane transport"/>
    <property type="evidence" value="ECO:0007669"/>
    <property type="project" value="UniProtKB-UniRule"/>
</dbReference>
<dbReference type="Pfam" id="PF07549">
    <property type="entry name" value="Sec_GG"/>
    <property type="match status" value="1"/>
</dbReference>
<protein>
    <recommendedName>
        <fullName evidence="12">Protein-export membrane protein SecF</fullName>
    </recommendedName>
</protein>
<dbReference type="FunFam" id="1.20.1640.10:FF:000024">
    <property type="entry name" value="Multifunctional fusion protein"/>
    <property type="match status" value="1"/>
</dbReference>
<keyword evidence="8 12" id="KW-0472">Membrane</keyword>
<dbReference type="PANTHER" id="PTHR30081:SF8">
    <property type="entry name" value="PROTEIN TRANSLOCASE SUBUNIT SECF"/>
    <property type="match status" value="1"/>
</dbReference>
<feature type="transmembrane region" description="Helical" evidence="12">
    <location>
        <begin position="259"/>
        <end position="286"/>
    </location>
</feature>
<dbReference type="Pfam" id="PF02355">
    <property type="entry name" value="SecD_SecF_C"/>
    <property type="match status" value="1"/>
</dbReference>
<dbReference type="EMBL" id="FOOK01000026">
    <property type="protein sequence ID" value="SFG32556.1"/>
    <property type="molecule type" value="Genomic_DNA"/>
</dbReference>
<evidence type="ECO:0000313" key="14">
    <source>
        <dbReference type="EMBL" id="SFG32556.1"/>
    </source>
</evidence>
<dbReference type="InterPro" id="IPR048634">
    <property type="entry name" value="SecD_SecF_C"/>
</dbReference>
<dbReference type="STRING" id="201973.SAMN04488025_12620"/>
<comment type="similarity">
    <text evidence="11">In the N-terminal section; belongs to the SecD/SecF family. SecD subfamily.</text>
</comment>
<dbReference type="NCBIfam" id="TIGR00966">
    <property type="entry name" value="transloc_SecF"/>
    <property type="match status" value="1"/>
</dbReference>
<name>A0A1I2R415_9BACL</name>
<dbReference type="GO" id="GO:0005886">
    <property type="term" value="C:plasma membrane"/>
    <property type="evidence" value="ECO:0007669"/>
    <property type="project" value="UniProtKB-SubCell"/>
</dbReference>
<sequence>MSYNWDFVGKRKLFFLISAVVLGAGILSLLIQGLNLGIDYKSGTRIDISVKQPVDVEQAKKEFEKLGYEHPSVRSGQEGKVLIFRTDEALDKEKVLQIQKHFRKVYGDNFAGFQEQRIDPVIGRELARNAIIATLLASVGIILYVTIRFEYRFAVAAVLALLHDVLFVIGIFSILQLEVDVVFIAAILTIIGYSVNDTIVIFDRIREIMDQVKPKNWEDLSRVVNVSIHQTLIRSLNTALTVVFAAAALFLFGGESIRYFSLALLLGLFAGTYSSLCLASQVWVVWKWRSMQRVKERPAN</sequence>
<dbReference type="InterPro" id="IPR055344">
    <property type="entry name" value="SecD_SecF_C_bact"/>
</dbReference>
<dbReference type="InterPro" id="IPR005665">
    <property type="entry name" value="SecF_bac"/>
</dbReference>
<evidence type="ECO:0000256" key="10">
    <source>
        <dbReference type="ARBA" id="ARBA00060856"/>
    </source>
</evidence>
<organism evidence="14 15">
    <name type="scientific">Planifilum fulgidum</name>
    <dbReference type="NCBI Taxonomy" id="201973"/>
    <lineage>
        <taxon>Bacteria</taxon>
        <taxon>Bacillati</taxon>
        <taxon>Bacillota</taxon>
        <taxon>Bacilli</taxon>
        <taxon>Bacillales</taxon>
        <taxon>Thermoactinomycetaceae</taxon>
        <taxon>Planifilum</taxon>
    </lineage>
</organism>
<keyword evidence="5 12" id="KW-0653">Protein transport</keyword>
<dbReference type="InterPro" id="IPR022813">
    <property type="entry name" value="SecD/SecF_arch_bac"/>
</dbReference>
<keyword evidence="6 12" id="KW-1133">Transmembrane helix</keyword>
<comment type="function">
    <text evidence="9 12">Part of the Sec protein translocase complex. Interacts with the SecYEG preprotein conducting channel. SecDF uses the proton motive force (PMF) to complete protein translocation after the ATP-dependent function of SecA.</text>
</comment>
<keyword evidence="3 12" id="KW-1003">Cell membrane</keyword>
<evidence type="ECO:0000256" key="8">
    <source>
        <dbReference type="ARBA" id="ARBA00023136"/>
    </source>
</evidence>
<comment type="subunit">
    <text evidence="12">Forms a complex with SecD. Part of the essential Sec protein translocation apparatus which comprises SecA, SecYEG and auxiliary proteins SecDF. Other proteins may also be involved.</text>
</comment>
<evidence type="ECO:0000256" key="11">
    <source>
        <dbReference type="ARBA" id="ARBA00061053"/>
    </source>
</evidence>
<dbReference type="PRINTS" id="PR01755">
    <property type="entry name" value="SECFTRNLCASE"/>
</dbReference>
<feature type="transmembrane region" description="Helical" evidence="12">
    <location>
        <begin position="232"/>
        <end position="253"/>
    </location>
</feature>
<proteinExistence type="inferred from homology"/>
<evidence type="ECO:0000313" key="15">
    <source>
        <dbReference type="Proteomes" id="UP000198661"/>
    </source>
</evidence>
<keyword evidence="2 12" id="KW-0813">Transport</keyword>
<accession>A0A1I2R415</accession>
<dbReference type="SUPFAM" id="SSF82866">
    <property type="entry name" value="Multidrug efflux transporter AcrB transmembrane domain"/>
    <property type="match status" value="1"/>
</dbReference>
<dbReference type="GO" id="GO:0006605">
    <property type="term" value="P:protein targeting"/>
    <property type="evidence" value="ECO:0007669"/>
    <property type="project" value="UniProtKB-UniRule"/>
</dbReference>
<dbReference type="GO" id="GO:0015450">
    <property type="term" value="F:protein-transporting ATPase activity"/>
    <property type="evidence" value="ECO:0007669"/>
    <property type="project" value="InterPro"/>
</dbReference>
<evidence type="ECO:0000256" key="9">
    <source>
        <dbReference type="ARBA" id="ARBA00059018"/>
    </source>
</evidence>
<evidence type="ECO:0000256" key="5">
    <source>
        <dbReference type="ARBA" id="ARBA00022927"/>
    </source>
</evidence>
<evidence type="ECO:0000256" key="2">
    <source>
        <dbReference type="ARBA" id="ARBA00022448"/>
    </source>
</evidence>
<dbReference type="RefSeq" id="WP_177199159.1">
    <property type="nucleotide sequence ID" value="NZ_FOOK01000026.1"/>
</dbReference>
<evidence type="ECO:0000256" key="3">
    <source>
        <dbReference type="ARBA" id="ARBA00022475"/>
    </source>
</evidence>
<dbReference type="InterPro" id="IPR022646">
    <property type="entry name" value="SecD/SecF_CS"/>
</dbReference>
<evidence type="ECO:0000256" key="1">
    <source>
        <dbReference type="ARBA" id="ARBA00004651"/>
    </source>
</evidence>
<reference evidence="14 15" key="1">
    <citation type="submission" date="2016-10" db="EMBL/GenBank/DDBJ databases">
        <authorList>
            <person name="de Groot N.N."/>
        </authorList>
    </citation>
    <scope>NUCLEOTIDE SEQUENCE [LARGE SCALE GENOMIC DNA]</scope>
    <source>
        <strain evidence="14 15">DSM 44945</strain>
    </source>
</reference>
<feature type="transmembrane region" description="Helical" evidence="12">
    <location>
        <begin position="126"/>
        <end position="146"/>
    </location>
</feature>
<dbReference type="InterPro" id="IPR022645">
    <property type="entry name" value="SecD/SecF_bac"/>
</dbReference>